<organism evidence="1 2">
    <name type="scientific">Enhygromyxa salina</name>
    <dbReference type="NCBI Taxonomy" id="215803"/>
    <lineage>
        <taxon>Bacteria</taxon>
        <taxon>Pseudomonadati</taxon>
        <taxon>Myxococcota</taxon>
        <taxon>Polyangia</taxon>
        <taxon>Nannocystales</taxon>
        <taxon>Nannocystaceae</taxon>
        <taxon>Enhygromyxa</taxon>
    </lineage>
</organism>
<reference evidence="1 2" key="1">
    <citation type="submission" date="2014-12" db="EMBL/GenBank/DDBJ databases">
        <title>Genome assembly of Enhygromyxa salina DSM 15201.</title>
        <authorList>
            <person name="Sharma G."/>
            <person name="Subramanian S."/>
        </authorList>
    </citation>
    <scope>NUCLEOTIDE SEQUENCE [LARGE SCALE GENOMIC DNA]</scope>
    <source>
        <strain evidence="1 2">DSM 15201</strain>
    </source>
</reference>
<evidence type="ECO:0000313" key="2">
    <source>
        <dbReference type="Proteomes" id="UP000031599"/>
    </source>
</evidence>
<accession>A0A0C2A2B8</accession>
<name>A0A0C2A2B8_9BACT</name>
<gene>
    <name evidence="1" type="ORF">DB30_03244</name>
</gene>
<dbReference type="Proteomes" id="UP000031599">
    <property type="component" value="Unassembled WGS sequence"/>
</dbReference>
<sequence>MDGVEISIRHNLAIFRAIHWGARQVSASTVEFDPRADWWRRPRTHRSVCGRGVAWR</sequence>
<proteinExistence type="predicted"/>
<dbReference type="EMBL" id="JMCC02000023">
    <property type="protein sequence ID" value="KIG17543.1"/>
    <property type="molecule type" value="Genomic_DNA"/>
</dbReference>
<evidence type="ECO:0000313" key="1">
    <source>
        <dbReference type="EMBL" id="KIG17543.1"/>
    </source>
</evidence>
<comment type="caution">
    <text evidence="1">The sequence shown here is derived from an EMBL/GenBank/DDBJ whole genome shotgun (WGS) entry which is preliminary data.</text>
</comment>
<protein>
    <submittedName>
        <fullName evidence="1">Uncharacterized protein</fullName>
    </submittedName>
</protein>
<dbReference type="AlphaFoldDB" id="A0A0C2A2B8"/>